<protein>
    <submittedName>
        <fullName evidence="1">Uncharacterized protein</fullName>
    </submittedName>
</protein>
<sequence length="216" mass="23648">METLLIFAQHQDQYHSISYGSNNGSFGSSSRDFREINCRTFQSGAGILPTPIDQARSSPSNEQISLKSPTTPSAKSNLIHKQIPFEENPKQPKKTTKSSPVTIPISIKHADYSLKQNIGGSMNEFFYSELWAGPAYSNSPPPSSLPIPNFSVKPKRTVSLDLPSVSASGVDLLTLISKSAPTSPTSERHMEFFSSGNDSATKNLRRILNLDMVETD</sequence>
<keyword evidence="2" id="KW-1185">Reference proteome</keyword>
<dbReference type="EMBL" id="CM042012">
    <property type="protein sequence ID" value="KAI3749402.1"/>
    <property type="molecule type" value="Genomic_DNA"/>
</dbReference>
<reference evidence="2" key="1">
    <citation type="journal article" date="2022" name="Mol. Ecol. Resour.">
        <title>The genomes of chicory, endive, great burdock and yacon provide insights into Asteraceae palaeo-polyploidization history and plant inulin production.</title>
        <authorList>
            <person name="Fan W."/>
            <person name="Wang S."/>
            <person name="Wang H."/>
            <person name="Wang A."/>
            <person name="Jiang F."/>
            <person name="Liu H."/>
            <person name="Zhao H."/>
            <person name="Xu D."/>
            <person name="Zhang Y."/>
        </authorList>
    </citation>
    <scope>NUCLEOTIDE SEQUENCE [LARGE SCALE GENOMIC DNA]</scope>
    <source>
        <strain evidence="2">cv. Punajuju</strain>
    </source>
</reference>
<accession>A0ACB9DS59</accession>
<dbReference type="Proteomes" id="UP001055811">
    <property type="component" value="Linkage Group LG04"/>
</dbReference>
<name>A0ACB9DS59_CICIN</name>
<evidence type="ECO:0000313" key="1">
    <source>
        <dbReference type="EMBL" id="KAI3749402.1"/>
    </source>
</evidence>
<gene>
    <name evidence="1" type="ORF">L2E82_20013</name>
</gene>
<reference evidence="1 2" key="2">
    <citation type="journal article" date="2022" name="Mol. Ecol. Resour.">
        <title>The genomes of chicory, endive, great burdock and yacon provide insights into Asteraceae paleo-polyploidization history and plant inulin production.</title>
        <authorList>
            <person name="Fan W."/>
            <person name="Wang S."/>
            <person name="Wang H."/>
            <person name="Wang A."/>
            <person name="Jiang F."/>
            <person name="Liu H."/>
            <person name="Zhao H."/>
            <person name="Xu D."/>
            <person name="Zhang Y."/>
        </authorList>
    </citation>
    <scope>NUCLEOTIDE SEQUENCE [LARGE SCALE GENOMIC DNA]</scope>
    <source>
        <strain evidence="2">cv. Punajuju</strain>
        <tissue evidence="1">Leaves</tissue>
    </source>
</reference>
<comment type="caution">
    <text evidence="1">The sequence shown here is derived from an EMBL/GenBank/DDBJ whole genome shotgun (WGS) entry which is preliminary data.</text>
</comment>
<proteinExistence type="predicted"/>
<evidence type="ECO:0000313" key="2">
    <source>
        <dbReference type="Proteomes" id="UP001055811"/>
    </source>
</evidence>
<organism evidence="1 2">
    <name type="scientific">Cichorium intybus</name>
    <name type="common">Chicory</name>
    <dbReference type="NCBI Taxonomy" id="13427"/>
    <lineage>
        <taxon>Eukaryota</taxon>
        <taxon>Viridiplantae</taxon>
        <taxon>Streptophyta</taxon>
        <taxon>Embryophyta</taxon>
        <taxon>Tracheophyta</taxon>
        <taxon>Spermatophyta</taxon>
        <taxon>Magnoliopsida</taxon>
        <taxon>eudicotyledons</taxon>
        <taxon>Gunneridae</taxon>
        <taxon>Pentapetalae</taxon>
        <taxon>asterids</taxon>
        <taxon>campanulids</taxon>
        <taxon>Asterales</taxon>
        <taxon>Asteraceae</taxon>
        <taxon>Cichorioideae</taxon>
        <taxon>Cichorieae</taxon>
        <taxon>Cichoriinae</taxon>
        <taxon>Cichorium</taxon>
    </lineage>
</organism>